<sequence>TCSTSSSLPLTFCFELPPVEPLNPNSCNLFSLTLHHYLFIAGNLKWPSNAPQTHPFRIMDFDSQMPSLMQISAVSPATESMKLLSYPLIPHLISSDDLASIPALQITLFPSQGFSFGITAHHIILEGKTTSMFM</sequence>
<comment type="caution">
    <text evidence="3">The sequence shown here is derived from an EMBL/GenBank/DDBJ whole genome shotgun (WGS) entry which is preliminary data.</text>
</comment>
<evidence type="ECO:0000313" key="3">
    <source>
        <dbReference type="EMBL" id="MBA0714805.1"/>
    </source>
</evidence>
<protein>
    <submittedName>
        <fullName evidence="3">Uncharacterized protein</fullName>
    </submittedName>
</protein>
<keyword evidence="1" id="KW-0808">Transferase</keyword>
<keyword evidence="2" id="KW-0012">Acyltransferase</keyword>
<dbReference type="PANTHER" id="PTHR31625">
    <property type="match status" value="1"/>
</dbReference>
<accession>A0A7J8ZSV6</accession>
<dbReference type="InterPro" id="IPR051504">
    <property type="entry name" value="Plant_metabolite_acyltrans"/>
</dbReference>
<dbReference type="EMBL" id="JABEZV010000007">
    <property type="protein sequence ID" value="MBA0714805.1"/>
    <property type="molecule type" value="Genomic_DNA"/>
</dbReference>
<feature type="non-terminal residue" evidence="3">
    <location>
        <position position="1"/>
    </location>
</feature>
<evidence type="ECO:0000256" key="1">
    <source>
        <dbReference type="ARBA" id="ARBA00022679"/>
    </source>
</evidence>
<dbReference type="GO" id="GO:0016747">
    <property type="term" value="F:acyltransferase activity, transferring groups other than amino-acyl groups"/>
    <property type="evidence" value="ECO:0007669"/>
    <property type="project" value="UniProtKB-ARBA"/>
</dbReference>
<organism evidence="3 4">
    <name type="scientific">Gossypium laxum</name>
    <dbReference type="NCBI Taxonomy" id="34288"/>
    <lineage>
        <taxon>Eukaryota</taxon>
        <taxon>Viridiplantae</taxon>
        <taxon>Streptophyta</taxon>
        <taxon>Embryophyta</taxon>
        <taxon>Tracheophyta</taxon>
        <taxon>Spermatophyta</taxon>
        <taxon>Magnoliopsida</taxon>
        <taxon>eudicotyledons</taxon>
        <taxon>Gunneridae</taxon>
        <taxon>Pentapetalae</taxon>
        <taxon>rosids</taxon>
        <taxon>malvids</taxon>
        <taxon>Malvales</taxon>
        <taxon>Malvaceae</taxon>
        <taxon>Malvoideae</taxon>
        <taxon>Gossypium</taxon>
    </lineage>
</organism>
<reference evidence="3 4" key="1">
    <citation type="journal article" date="2019" name="Genome Biol. Evol.">
        <title>Insights into the evolution of the New World diploid cottons (Gossypium, subgenus Houzingenia) based on genome sequencing.</title>
        <authorList>
            <person name="Grover C.E."/>
            <person name="Arick M.A. 2nd"/>
            <person name="Thrash A."/>
            <person name="Conover J.L."/>
            <person name="Sanders W.S."/>
            <person name="Peterson D.G."/>
            <person name="Frelichowski J.E."/>
            <person name="Scheffler J.A."/>
            <person name="Scheffler B.E."/>
            <person name="Wendel J.F."/>
        </authorList>
    </citation>
    <scope>NUCLEOTIDE SEQUENCE [LARGE SCALE GENOMIC DNA]</scope>
    <source>
        <strain evidence="3">4</strain>
        <tissue evidence="3">Leaf</tissue>
    </source>
</reference>
<dbReference type="Gene3D" id="3.30.559.10">
    <property type="entry name" value="Chloramphenicol acetyltransferase-like domain"/>
    <property type="match status" value="1"/>
</dbReference>
<name>A0A7J8ZSV6_9ROSI</name>
<dbReference type="Proteomes" id="UP000593574">
    <property type="component" value="Unassembled WGS sequence"/>
</dbReference>
<dbReference type="AlphaFoldDB" id="A0A7J8ZSV6"/>
<evidence type="ECO:0000313" key="4">
    <source>
        <dbReference type="Proteomes" id="UP000593574"/>
    </source>
</evidence>
<evidence type="ECO:0000256" key="2">
    <source>
        <dbReference type="ARBA" id="ARBA00023315"/>
    </source>
</evidence>
<proteinExistence type="predicted"/>
<keyword evidence="4" id="KW-1185">Reference proteome</keyword>
<gene>
    <name evidence="3" type="ORF">Golax_013759</name>
</gene>
<dbReference type="InterPro" id="IPR023213">
    <property type="entry name" value="CAT-like_dom_sf"/>
</dbReference>